<dbReference type="Proteomes" id="UP001362999">
    <property type="component" value="Unassembled WGS sequence"/>
</dbReference>
<organism evidence="1 2">
    <name type="scientific">Favolaschia claudopus</name>
    <dbReference type="NCBI Taxonomy" id="2862362"/>
    <lineage>
        <taxon>Eukaryota</taxon>
        <taxon>Fungi</taxon>
        <taxon>Dikarya</taxon>
        <taxon>Basidiomycota</taxon>
        <taxon>Agaricomycotina</taxon>
        <taxon>Agaricomycetes</taxon>
        <taxon>Agaricomycetidae</taxon>
        <taxon>Agaricales</taxon>
        <taxon>Marasmiineae</taxon>
        <taxon>Mycenaceae</taxon>
        <taxon>Favolaschia</taxon>
    </lineage>
</organism>
<evidence type="ECO:0000313" key="2">
    <source>
        <dbReference type="Proteomes" id="UP001362999"/>
    </source>
</evidence>
<feature type="non-terminal residue" evidence="1">
    <location>
        <position position="216"/>
    </location>
</feature>
<keyword evidence="2" id="KW-1185">Reference proteome</keyword>
<evidence type="ECO:0000313" key="1">
    <source>
        <dbReference type="EMBL" id="KAK6974170.1"/>
    </source>
</evidence>
<dbReference type="EMBL" id="JAWWNJ010000187">
    <property type="protein sequence ID" value="KAK6974170.1"/>
    <property type="molecule type" value="Genomic_DNA"/>
</dbReference>
<reference evidence="1 2" key="1">
    <citation type="journal article" date="2024" name="J Genomics">
        <title>Draft genome sequencing and assembly of Favolaschia claudopus CIRM-BRFM 2984 isolated from oak limbs.</title>
        <authorList>
            <person name="Navarro D."/>
            <person name="Drula E."/>
            <person name="Chaduli D."/>
            <person name="Cazenave R."/>
            <person name="Ahrendt S."/>
            <person name="Wang J."/>
            <person name="Lipzen A."/>
            <person name="Daum C."/>
            <person name="Barry K."/>
            <person name="Grigoriev I.V."/>
            <person name="Favel A."/>
            <person name="Rosso M.N."/>
            <person name="Martin F."/>
        </authorList>
    </citation>
    <scope>NUCLEOTIDE SEQUENCE [LARGE SCALE GENOMIC DNA]</scope>
    <source>
        <strain evidence="1 2">CIRM-BRFM 2984</strain>
    </source>
</reference>
<dbReference type="AlphaFoldDB" id="A0AAV9Z7Y1"/>
<comment type="caution">
    <text evidence="1">The sequence shown here is derived from an EMBL/GenBank/DDBJ whole genome shotgun (WGS) entry which is preliminary data.</text>
</comment>
<sequence length="216" mass="24412">CPGIQLVFRPGENQHTSYPFGMHAQIAVPWDYSSEGNRFFIRSTSCRKQVHGSQSHLCNPCDVLNRRNELLYDIRKRIADGVQENTPLIYFPIGGLIRRIRKKNDQLEAMRLTKLNDDRVLAGKIAQLDVHKQFMMAIATNDVSRISALVRAGINNGESIHAMLERFYRACVGVHREGPKYNPKGFTPDDYMVGLCVLRLGGARLAEILHRALGLP</sequence>
<feature type="non-terminal residue" evidence="1">
    <location>
        <position position="1"/>
    </location>
</feature>
<gene>
    <name evidence="1" type="ORF">R3P38DRAFT_2472768</name>
</gene>
<name>A0AAV9Z7Y1_9AGAR</name>
<protein>
    <submittedName>
        <fullName evidence="1">Uncharacterized protein</fullName>
    </submittedName>
</protein>
<accession>A0AAV9Z7Y1</accession>
<proteinExistence type="predicted"/>